<keyword evidence="3" id="KW-1185">Reference proteome</keyword>
<keyword evidence="1" id="KW-0472">Membrane</keyword>
<evidence type="ECO:0000313" key="3">
    <source>
        <dbReference type="Proteomes" id="UP000614460"/>
    </source>
</evidence>
<name>A0A8H9G0X4_9SPHI</name>
<dbReference type="InterPro" id="IPR012902">
    <property type="entry name" value="N_methyl_site"/>
</dbReference>
<comment type="caution">
    <text evidence="2">The sequence shown here is derived from an EMBL/GenBank/DDBJ whole genome shotgun (WGS) entry which is preliminary data.</text>
</comment>
<dbReference type="NCBIfam" id="TIGR02532">
    <property type="entry name" value="IV_pilin_GFxxxE"/>
    <property type="match status" value="1"/>
</dbReference>
<dbReference type="EMBL" id="BMKM01000003">
    <property type="protein sequence ID" value="GGE17852.1"/>
    <property type="molecule type" value="Genomic_DNA"/>
</dbReference>
<reference evidence="2" key="1">
    <citation type="journal article" date="2014" name="Int. J. Syst. Evol. Microbiol.">
        <title>Complete genome sequence of Corynebacterium casei LMG S-19264T (=DSM 44701T), isolated from a smear-ripened cheese.</title>
        <authorList>
            <consortium name="US DOE Joint Genome Institute (JGI-PGF)"/>
            <person name="Walter F."/>
            <person name="Albersmeier A."/>
            <person name="Kalinowski J."/>
            <person name="Ruckert C."/>
        </authorList>
    </citation>
    <scope>NUCLEOTIDE SEQUENCE</scope>
    <source>
        <strain evidence="2">CGMCC 1.15966</strain>
    </source>
</reference>
<accession>A0A8H9G0X4</accession>
<dbReference type="RefSeq" id="WP_182498353.1">
    <property type="nucleotide sequence ID" value="NZ_BMKM01000003.1"/>
</dbReference>
<reference evidence="2" key="2">
    <citation type="submission" date="2020-09" db="EMBL/GenBank/DDBJ databases">
        <authorList>
            <person name="Sun Q."/>
            <person name="Zhou Y."/>
        </authorList>
    </citation>
    <scope>NUCLEOTIDE SEQUENCE</scope>
    <source>
        <strain evidence="2">CGMCC 1.15966</strain>
    </source>
</reference>
<organism evidence="2 3">
    <name type="scientific">Sphingobacterium cellulitidis</name>
    <dbReference type="NCBI Taxonomy" id="1768011"/>
    <lineage>
        <taxon>Bacteria</taxon>
        <taxon>Pseudomonadati</taxon>
        <taxon>Bacteroidota</taxon>
        <taxon>Sphingobacteriia</taxon>
        <taxon>Sphingobacteriales</taxon>
        <taxon>Sphingobacteriaceae</taxon>
        <taxon>Sphingobacterium</taxon>
    </lineage>
</organism>
<feature type="transmembrane region" description="Helical" evidence="1">
    <location>
        <begin position="15"/>
        <end position="37"/>
    </location>
</feature>
<evidence type="ECO:0000313" key="2">
    <source>
        <dbReference type="EMBL" id="GGE17852.1"/>
    </source>
</evidence>
<keyword evidence="1" id="KW-0812">Transmembrane</keyword>
<dbReference type="Proteomes" id="UP000614460">
    <property type="component" value="Unassembled WGS sequence"/>
</dbReference>
<protein>
    <recommendedName>
        <fullName evidence="4">Prepilin-type N-terminal cleavage/methylation domain-containing protein</fullName>
    </recommendedName>
</protein>
<proteinExistence type="predicted"/>
<sequence>MKNKLHLSAFTLMELTIAMLISAICLGIAFFILNSFYKFGTVQQKERTENLNVNHFYHHMNKEIRNADEAYFLDNVVLLKRKDYISQYIIMDSLIIRKQGDMITDSLHSIIEDIQPEFVKSMDNGLIKSINLTLKTEDRLIPFVLSKDYSAEQLIKISN</sequence>
<evidence type="ECO:0008006" key="4">
    <source>
        <dbReference type="Google" id="ProtNLM"/>
    </source>
</evidence>
<gene>
    <name evidence="2" type="ORF">GCM10011516_14390</name>
</gene>
<evidence type="ECO:0000256" key="1">
    <source>
        <dbReference type="SAM" id="Phobius"/>
    </source>
</evidence>
<keyword evidence="1" id="KW-1133">Transmembrane helix</keyword>
<dbReference type="AlphaFoldDB" id="A0A8H9G0X4"/>